<dbReference type="GO" id="GO:0042289">
    <property type="term" value="F:MHC class II protein binding"/>
    <property type="evidence" value="ECO:0007669"/>
    <property type="project" value="TreeGrafter"/>
</dbReference>
<name>A0AAV6GTR0_9TELE</name>
<dbReference type="InterPro" id="IPR013783">
    <property type="entry name" value="Ig-like_fold"/>
</dbReference>
<dbReference type="GO" id="GO:0045121">
    <property type="term" value="C:membrane raft"/>
    <property type="evidence" value="ECO:0007669"/>
    <property type="project" value="TreeGrafter"/>
</dbReference>
<feature type="transmembrane region" description="Helical" evidence="2">
    <location>
        <begin position="206"/>
        <end position="226"/>
    </location>
</feature>
<evidence type="ECO:0000313" key="4">
    <source>
        <dbReference type="EMBL" id="KAG5276966.1"/>
    </source>
</evidence>
<organism evidence="4 5">
    <name type="scientific">Alosa alosa</name>
    <name type="common">allis shad</name>
    <dbReference type="NCBI Taxonomy" id="278164"/>
    <lineage>
        <taxon>Eukaryota</taxon>
        <taxon>Metazoa</taxon>
        <taxon>Chordata</taxon>
        <taxon>Craniata</taxon>
        <taxon>Vertebrata</taxon>
        <taxon>Euteleostomi</taxon>
        <taxon>Actinopterygii</taxon>
        <taxon>Neopterygii</taxon>
        <taxon>Teleostei</taxon>
        <taxon>Clupei</taxon>
        <taxon>Clupeiformes</taxon>
        <taxon>Clupeoidei</taxon>
        <taxon>Clupeidae</taxon>
        <taxon>Alosa</taxon>
    </lineage>
</organism>
<dbReference type="EMBL" id="JADWDJ010000008">
    <property type="protein sequence ID" value="KAG5276966.1"/>
    <property type="molecule type" value="Genomic_DNA"/>
</dbReference>
<dbReference type="PANTHER" id="PTHR11422:SF5">
    <property type="entry name" value="DIVERSE IMMUNOGLOBULIN DOMAIN-CONTAINING PROTEIN 1.1 ISOFORM X1-RELATED"/>
    <property type="match status" value="1"/>
</dbReference>
<dbReference type="PROSITE" id="PS50835">
    <property type="entry name" value="IG_LIKE"/>
    <property type="match status" value="1"/>
</dbReference>
<proteinExistence type="predicted"/>
<dbReference type="GO" id="GO:0042110">
    <property type="term" value="P:T cell activation"/>
    <property type="evidence" value="ECO:0007669"/>
    <property type="project" value="TreeGrafter"/>
</dbReference>
<dbReference type="InterPro" id="IPR007110">
    <property type="entry name" value="Ig-like_dom"/>
</dbReference>
<keyword evidence="2" id="KW-0812">Transmembrane</keyword>
<protein>
    <recommendedName>
        <fullName evidence="3">Ig-like domain-containing protein</fullName>
    </recommendedName>
</protein>
<gene>
    <name evidence="4" type="ORF">AALO_G00111940</name>
</gene>
<keyword evidence="2" id="KW-0472">Membrane</keyword>
<keyword evidence="2" id="KW-1133">Transmembrane helix</keyword>
<comment type="caution">
    <text evidence="4">The sequence shown here is derived from an EMBL/GenBank/DDBJ whole genome shotgun (WGS) entry which is preliminary data.</text>
</comment>
<feature type="compositionally biased region" description="Basic and acidic residues" evidence="1">
    <location>
        <begin position="247"/>
        <end position="271"/>
    </location>
</feature>
<evidence type="ECO:0000313" key="5">
    <source>
        <dbReference type="Proteomes" id="UP000823561"/>
    </source>
</evidence>
<dbReference type="InterPro" id="IPR036179">
    <property type="entry name" value="Ig-like_dom_sf"/>
</dbReference>
<keyword evidence="5" id="KW-1185">Reference proteome</keyword>
<dbReference type="GO" id="GO:0070374">
    <property type="term" value="P:positive regulation of ERK1 and ERK2 cascade"/>
    <property type="evidence" value="ECO:0007669"/>
    <property type="project" value="TreeGrafter"/>
</dbReference>
<dbReference type="Proteomes" id="UP000823561">
    <property type="component" value="Chromosome 8"/>
</dbReference>
<evidence type="ECO:0000259" key="3">
    <source>
        <dbReference type="PROSITE" id="PS50835"/>
    </source>
</evidence>
<sequence>MRYSRAGSDVTIQCPNETHPGCNSINWTYKKNKTTKYPLVIEGKFDTPGNNRLRLEPDCSLHIGYVTTVDAGMYICRKSLKDNISVQLAVISVFSSIHESKLKVNDTVTIHCLLHTYDSTTHCNAYKGDLSLEWVGSDHHDVTKSPCNISTRLTLTRNQLGRKVHCRLKRGGVERASAVYTLSFSEERREENVVCESAVQMEVLELTIALTAALAVVACVALLVVLRKQSKNKKVKRKKKVGQQNTEEEHTYIEVHPKNPTHAEQRKRVSEESVTYSVVKANTSKKRKTQDFDPYPAYATVQ</sequence>
<evidence type="ECO:0000256" key="1">
    <source>
        <dbReference type="SAM" id="MobiDB-lite"/>
    </source>
</evidence>
<dbReference type="GO" id="GO:1990782">
    <property type="term" value="F:protein tyrosine kinase binding"/>
    <property type="evidence" value="ECO:0007669"/>
    <property type="project" value="TreeGrafter"/>
</dbReference>
<dbReference type="GO" id="GO:0009897">
    <property type="term" value="C:external side of plasma membrane"/>
    <property type="evidence" value="ECO:0007669"/>
    <property type="project" value="TreeGrafter"/>
</dbReference>
<dbReference type="SUPFAM" id="SSF48726">
    <property type="entry name" value="Immunoglobulin"/>
    <property type="match status" value="1"/>
</dbReference>
<feature type="region of interest" description="Disordered" evidence="1">
    <location>
        <begin position="234"/>
        <end position="302"/>
    </location>
</feature>
<feature type="compositionally biased region" description="Polar residues" evidence="1">
    <location>
        <begin position="272"/>
        <end position="282"/>
    </location>
</feature>
<dbReference type="Gene3D" id="2.60.40.10">
    <property type="entry name" value="Immunoglobulins"/>
    <property type="match status" value="1"/>
</dbReference>
<reference evidence="4" key="1">
    <citation type="submission" date="2020-10" db="EMBL/GenBank/DDBJ databases">
        <title>Chromosome-scale genome assembly of the Allis shad, Alosa alosa.</title>
        <authorList>
            <person name="Margot Z."/>
            <person name="Christophe K."/>
            <person name="Cabau C."/>
            <person name="Louis A."/>
            <person name="Berthelot C."/>
            <person name="Parey E."/>
            <person name="Roest Crollius H."/>
            <person name="Montfort J."/>
            <person name="Robinson-Rechavi M."/>
            <person name="Bucao C."/>
            <person name="Bouchez O."/>
            <person name="Gislard M."/>
            <person name="Lluch J."/>
            <person name="Milhes M."/>
            <person name="Lampietro C."/>
            <person name="Lopez Roques C."/>
            <person name="Donnadieu C."/>
            <person name="Braasch I."/>
            <person name="Desvignes T."/>
            <person name="Postlethwait J."/>
            <person name="Bobe J."/>
            <person name="Guiguen Y."/>
        </authorList>
    </citation>
    <scope>NUCLEOTIDE SEQUENCE</scope>
    <source>
        <strain evidence="4">M-15738</strain>
        <tissue evidence="4">Blood</tissue>
    </source>
</reference>
<accession>A0AAV6GTR0</accession>
<evidence type="ECO:0000256" key="2">
    <source>
        <dbReference type="SAM" id="Phobius"/>
    </source>
</evidence>
<dbReference type="GO" id="GO:0035723">
    <property type="term" value="P:interleukin-15-mediated signaling pathway"/>
    <property type="evidence" value="ECO:0007669"/>
    <property type="project" value="TreeGrafter"/>
</dbReference>
<feature type="domain" description="Ig-like" evidence="3">
    <location>
        <begin position="1"/>
        <end position="92"/>
    </location>
</feature>
<dbReference type="AlphaFoldDB" id="A0AAV6GTR0"/>
<dbReference type="PANTHER" id="PTHR11422">
    <property type="entry name" value="T-CELL SURFACE GLYCOPROTEIN CD4"/>
    <property type="match status" value="1"/>
</dbReference>